<comment type="caution">
    <text evidence="2">The sequence shown here is derived from an EMBL/GenBank/DDBJ whole genome shotgun (WGS) entry which is preliminary data.</text>
</comment>
<dbReference type="Gene3D" id="3.40.720.10">
    <property type="entry name" value="Alkaline Phosphatase, subunit A"/>
    <property type="match status" value="1"/>
</dbReference>
<dbReference type="PANTHER" id="PTHR31956">
    <property type="entry name" value="NON-SPECIFIC PHOSPHOLIPASE C4-RELATED"/>
    <property type="match status" value="1"/>
</dbReference>
<dbReference type="AlphaFoldDB" id="A0A0P6YFP3"/>
<evidence type="ECO:0000256" key="1">
    <source>
        <dbReference type="ARBA" id="ARBA00022801"/>
    </source>
</evidence>
<dbReference type="InterPro" id="IPR017850">
    <property type="entry name" value="Alkaline_phosphatase_core_sf"/>
</dbReference>
<keyword evidence="1" id="KW-0378">Hydrolase</keyword>
<dbReference type="Proteomes" id="UP000050544">
    <property type="component" value="Unassembled WGS sequence"/>
</dbReference>
<dbReference type="Pfam" id="PF04185">
    <property type="entry name" value="Phosphoesterase"/>
    <property type="match status" value="1"/>
</dbReference>
<dbReference type="PATRIC" id="fig|869279.4.peg.126"/>
<organism evidence="2 3">
    <name type="scientific">Thermanaerothrix daxensis</name>
    <dbReference type="NCBI Taxonomy" id="869279"/>
    <lineage>
        <taxon>Bacteria</taxon>
        <taxon>Bacillati</taxon>
        <taxon>Chloroflexota</taxon>
        <taxon>Anaerolineae</taxon>
        <taxon>Anaerolineales</taxon>
        <taxon>Anaerolineaceae</taxon>
        <taxon>Thermanaerothrix</taxon>
    </lineage>
</organism>
<accession>A0A0P6YFP3</accession>
<keyword evidence="3" id="KW-1185">Reference proteome</keyword>
<protein>
    <recommendedName>
        <fullName evidence="4">Acid phosphatase</fullName>
    </recommendedName>
</protein>
<dbReference type="InterPro" id="IPR007312">
    <property type="entry name" value="Phosphoesterase"/>
</dbReference>
<gene>
    <name evidence="2" type="ORF">SE15_00625</name>
</gene>
<dbReference type="EMBL" id="LGKO01000002">
    <property type="protein sequence ID" value="KPL83796.1"/>
    <property type="molecule type" value="Genomic_DNA"/>
</dbReference>
<sequence length="351" mass="38744">MSRMRSGWYISPMVIGGMILGWLLVACSPPGLAQNTPTPSLAVTLGVTVLPTPAPATASPALSPTLLPTSTVTLTPTPQPLVPAFRHIVILIFENREITRVIGNPQMPVYNRWANDYTLLTRYYAITHPSLPNYLALIGGDTFGIRTNCIDCYIDAPSLPDLIEASGRTWKTYQEAMPAPCYLQYTLRYAPKHNPFIYFDPIRTDPERCQERVVPLSELEDDLLQGQLPDFVFITPDLCHSGHDCGLDVVDAWLETWLTRLWAYPPLAEEGLVILTWDEGQGEQGCCGFEPGGGRVAAVLISARVKRGFQDETPYTHYSLLKTIATAWNLPLLGHAADAQTALIQAPWQGP</sequence>
<name>A0A0P6YFP3_9CHLR</name>
<dbReference type="STRING" id="869279.SE15_00625"/>
<evidence type="ECO:0000313" key="3">
    <source>
        <dbReference type="Proteomes" id="UP000050544"/>
    </source>
</evidence>
<dbReference type="OrthoDB" id="9770871at2"/>
<dbReference type="PANTHER" id="PTHR31956:SF8">
    <property type="entry name" value="ACID PHOSPHATASE PHOA (AFU_ORTHOLOGUE AFUA_1G03570)"/>
    <property type="match status" value="1"/>
</dbReference>
<reference evidence="2 3" key="1">
    <citation type="submission" date="2015-07" db="EMBL/GenBank/DDBJ databases">
        <title>Whole genome sequence of Thermanaerothrix daxensis DSM 23592.</title>
        <authorList>
            <person name="Hemp J."/>
            <person name="Ward L.M."/>
            <person name="Pace L.A."/>
            <person name="Fischer W.W."/>
        </authorList>
    </citation>
    <scope>NUCLEOTIDE SEQUENCE [LARGE SCALE GENOMIC DNA]</scope>
    <source>
        <strain evidence="2 3">GNS-1</strain>
    </source>
</reference>
<dbReference type="GO" id="GO:0009395">
    <property type="term" value="P:phospholipid catabolic process"/>
    <property type="evidence" value="ECO:0007669"/>
    <property type="project" value="TreeGrafter"/>
</dbReference>
<dbReference type="SUPFAM" id="SSF53649">
    <property type="entry name" value="Alkaline phosphatase-like"/>
    <property type="match status" value="1"/>
</dbReference>
<evidence type="ECO:0008006" key="4">
    <source>
        <dbReference type="Google" id="ProtNLM"/>
    </source>
</evidence>
<proteinExistence type="predicted"/>
<dbReference type="PROSITE" id="PS51257">
    <property type="entry name" value="PROKAR_LIPOPROTEIN"/>
    <property type="match status" value="1"/>
</dbReference>
<dbReference type="GO" id="GO:0016788">
    <property type="term" value="F:hydrolase activity, acting on ester bonds"/>
    <property type="evidence" value="ECO:0007669"/>
    <property type="project" value="InterPro"/>
</dbReference>
<evidence type="ECO:0000313" key="2">
    <source>
        <dbReference type="EMBL" id="KPL83796.1"/>
    </source>
</evidence>
<dbReference type="RefSeq" id="WP_054520178.1">
    <property type="nucleotide sequence ID" value="NZ_LGKO01000002.1"/>
</dbReference>